<dbReference type="GO" id="GO:0008270">
    <property type="term" value="F:zinc ion binding"/>
    <property type="evidence" value="ECO:0007669"/>
    <property type="project" value="UniProtKB-KW"/>
</dbReference>
<keyword evidence="1" id="KW-0479">Metal-binding</keyword>
<name>A0A3N4H6I8_ASCIM</name>
<evidence type="ECO:0000313" key="7">
    <source>
        <dbReference type="Proteomes" id="UP000275078"/>
    </source>
</evidence>
<dbReference type="InterPro" id="IPR010666">
    <property type="entry name" value="Znf_GRF"/>
</dbReference>
<dbReference type="PROSITE" id="PS51999">
    <property type="entry name" value="ZF_GRF"/>
    <property type="match status" value="1"/>
</dbReference>
<sequence>MFERAPNSTRRQTLSASDFVPTAFNPSHPLRTMVKSTPPGLATATPGVWQADMPIRFSSGGSPEAAPTDYAEELEWVPVTYRKNCGIYDVHKKAWYCDCDPRRRAVLLRVKKEGPTKGLPFYRCPIWGNHVETCDFFLWKEDA</sequence>
<dbReference type="Pfam" id="PF06839">
    <property type="entry name" value="Zn_ribbon_GRF"/>
    <property type="match status" value="1"/>
</dbReference>
<protein>
    <recommendedName>
        <fullName evidence="5">GRF-type domain-containing protein</fullName>
    </recommendedName>
</protein>
<gene>
    <name evidence="6" type="ORF">BJ508DRAFT_316413</name>
</gene>
<keyword evidence="7" id="KW-1185">Reference proteome</keyword>
<evidence type="ECO:0000256" key="1">
    <source>
        <dbReference type="ARBA" id="ARBA00022723"/>
    </source>
</evidence>
<evidence type="ECO:0000259" key="5">
    <source>
        <dbReference type="PROSITE" id="PS51999"/>
    </source>
</evidence>
<dbReference type="AlphaFoldDB" id="A0A3N4H6I8"/>
<dbReference type="OrthoDB" id="430051at2759"/>
<keyword evidence="3" id="KW-0862">Zinc</keyword>
<evidence type="ECO:0000256" key="4">
    <source>
        <dbReference type="PROSITE-ProRule" id="PRU01343"/>
    </source>
</evidence>
<evidence type="ECO:0000313" key="6">
    <source>
        <dbReference type="EMBL" id="RPA70555.1"/>
    </source>
</evidence>
<keyword evidence="2 4" id="KW-0863">Zinc-finger</keyword>
<organism evidence="6 7">
    <name type="scientific">Ascobolus immersus RN42</name>
    <dbReference type="NCBI Taxonomy" id="1160509"/>
    <lineage>
        <taxon>Eukaryota</taxon>
        <taxon>Fungi</taxon>
        <taxon>Dikarya</taxon>
        <taxon>Ascomycota</taxon>
        <taxon>Pezizomycotina</taxon>
        <taxon>Pezizomycetes</taxon>
        <taxon>Pezizales</taxon>
        <taxon>Ascobolaceae</taxon>
        <taxon>Ascobolus</taxon>
    </lineage>
</organism>
<feature type="non-terminal residue" evidence="6">
    <location>
        <position position="143"/>
    </location>
</feature>
<feature type="domain" description="GRF-type" evidence="5">
    <location>
        <begin position="97"/>
        <end position="143"/>
    </location>
</feature>
<evidence type="ECO:0000256" key="2">
    <source>
        <dbReference type="ARBA" id="ARBA00022771"/>
    </source>
</evidence>
<accession>A0A3N4H6I8</accession>
<proteinExistence type="predicted"/>
<evidence type="ECO:0000256" key="3">
    <source>
        <dbReference type="ARBA" id="ARBA00022833"/>
    </source>
</evidence>
<reference evidence="6 7" key="1">
    <citation type="journal article" date="2018" name="Nat. Ecol. Evol.">
        <title>Pezizomycetes genomes reveal the molecular basis of ectomycorrhizal truffle lifestyle.</title>
        <authorList>
            <person name="Murat C."/>
            <person name="Payen T."/>
            <person name="Noel B."/>
            <person name="Kuo A."/>
            <person name="Morin E."/>
            <person name="Chen J."/>
            <person name="Kohler A."/>
            <person name="Krizsan K."/>
            <person name="Balestrini R."/>
            <person name="Da Silva C."/>
            <person name="Montanini B."/>
            <person name="Hainaut M."/>
            <person name="Levati E."/>
            <person name="Barry K.W."/>
            <person name="Belfiori B."/>
            <person name="Cichocki N."/>
            <person name="Clum A."/>
            <person name="Dockter R.B."/>
            <person name="Fauchery L."/>
            <person name="Guy J."/>
            <person name="Iotti M."/>
            <person name="Le Tacon F."/>
            <person name="Lindquist E.A."/>
            <person name="Lipzen A."/>
            <person name="Malagnac F."/>
            <person name="Mello A."/>
            <person name="Molinier V."/>
            <person name="Miyauchi S."/>
            <person name="Poulain J."/>
            <person name="Riccioni C."/>
            <person name="Rubini A."/>
            <person name="Sitrit Y."/>
            <person name="Splivallo R."/>
            <person name="Traeger S."/>
            <person name="Wang M."/>
            <person name="Zifcakova L."/>
            <person name="Wipf D."/>
            <person name="Zambonelli A."/>
            <person name="Paolocci F."/>
            <person name="Nowrousian M."/>
            <person name="Ottonello S."/>
            <person name="Baldrian P."/>
            <person name="Spatafora J.W."/>
            <person name="Henrissat B."/>
            <person name="Nagy L.G."/>
            <person name="Aury J.M."/>
            <person name="Wincker P."/>
            <person name="Grigoriev I.V."/>
            <person name="Bonfante P."/>
            <person name="Martin F.M."/>
        </authorList>
    </citation>
    <scope>NUCLEOTIDE SEQUENCE [LARGE SCALE GENOMIC DNA]</scope>
    <source>
        <strain evidence="6 7">RN42</strain>
    </source>
</reference>
<dbReference type="Proteomes" id="UP000275078">
    <property type="component" value="Unassembled WGS sequence"/>
</dbReference>
<dbReference type="EMBL" id="ML120268">
    <property type="protein sequence ID" value="RPA70555.1"/>
    <property type="molecule type" value="Genomic_DNA"/>
</dbReference>